<feature type="transmembrane region" description="Helical" evidence="1">
    <location>
        <begin position="92"/>
        <end position="116"/>
    </location>
</feature>
<gene>
    <name evidence="3" type="ORF">SIAM614_03785</name>
</gene>
<keyword evidence="1" id="KW-0812">Transmembrane</keyword>
<dbReference type="PANTHER" id="PTHR22911">
    <property type="entry name" value="ACYL-MALONYL CONDENSING ENZYME-RELATED"/>
    <property type="match status" value="1"/>
</dbReference>
<keyword evidence="1" id="KW-0472">Membrane</keyword>
<dbReference type="EMBL" id="AAUW01000006">
    <property type="protein sequence ID" value="EAV44249.1"/>
    <property type="molecule type" value="Genomic_DNA"/>
</dbReference>
<evidence type="ECO:0000256" key="1">
    <source>
        <dbReference type="SAM" id="Phobius"/>
    </source>
</evidence>
<keyword evidence="1" id="KW-1133">Transmembrane helix</keyword>
<evidence type="ECO:0000313" key="3">
    <source>
        <dbReference type="EMBL" id="EAV44249.1"/>
    </source>
</evidence>
<feature type="transmembrane region" description="Helical" evidence="1">
    <location>
        <begin position="123"/>
        <end position="141"/>
    </location>
</feature>
<feature type="transmembrane region" description="Helical" evidence="1">
    <location>
        <begin position="241"/>
        <end position="261"/>
    </location>
</feature>
<dbReference type="InterPro" id="IPR000620">
    <property type="entry name" value="EamA_dom"/>
</dbReference>
<sequence length="307" mass="32197">MTRQMEGMIGLITAQTLLGTIGLCVLESGADPVTVAFYRCAIGGLALALYCQYRGDLMRLVRLSPRILAMAVASGMLMAGNWVLFFEGIQRTGIAVATITFHIQPFLVVLLGAFVFREKLRAVTMLWIGVALAGLALATGLSGMELAGDRSYLIGLASTLAAAFLYSGVTIIAKGLTGISAPQLATVQFATGTVMLAAFNPASPLTLTADQWGWLAVIGLVHTGGVYVVLYKALPKLTTPVIAVLLFLYPASAVLVDAVAYGHLISFLQLAGLGLIILASLAVTLRWGVRTVASTDGPQLVPPSSSR</sequence>
<dbReference type="Pfam" id="PF00892">
    <property type="entry name" value="EamA"/>
    <property type="match status" value="2"/>
</dbReference>
<feature type="transmembrane region" description="Helical" evidence="1">
    <location>
        <begin position="214"/>
        <end position="234"/>
    </location>
</feature>
<comment type="caution">
    <text evidence="3">The sequence shown here is derived from an EMBL/GenBank/DDBJ whole genome shotgun (WGS) entry which is preliminary data.</text>
</comment>
<feature type="transmembrane region" description="Helical" evidence="1">
    <location>
        <begin position="67"/>
        <end position="86"/>
    </location>
</feature>
<feature type="transmembrane region" description="Helical" evidence="1">
    <location>
        <begin position="267"/>
        <end position="289"/>
    </location>
</feature>
<protein>
    <recommendedName>
        <fullName evidence="2">EamA domain-containing protein</fullName>
    </recommendedName>
</protein>
<feature type="transmembrane region" description="Helical" evidence="1">
    <location>
        <begin position="153"/>
        <end position="172"/>
    </location>
</feature>
<dbReference type="Proteomes" id="UP000004848">
    <property type="component" value="Unassembled WGS sequence"/>
</dbReference>
<dbReference type="PANTHER" id="PTHR22911:SF102">
    <property type="entry name" value="MEMBRANE PROTEIN"/>
    <property type="match status" value="1"/>
</dbReference>
<feature type="domain" description="EamA" evidence="2">
    <location>
        <begin position="154"/>
        <end position="284"/>
    </location>
</feature>
<dbReference type="SUPFAM" id="SSF103481">
    <property type="entry name" value="Multidrug resistance efflux transporter EmrE"/>
    <property type="match status" value="2"/>
</dbReference>
<dbReference type="RefSeq" id="WP_006933897.1">
    <property type="nucleotide sequence ID" value="NZ_AAUW01000006.1"/>
</dbReference>
<reference evidence="3 4" key="1">
    <citation type="submission" date="2006-05" db="EMBL/GenBank/DDBJ databases">
        <authorList>
            <person name="King G."/>
            <person name="Ferriera S."/>
            <person name="Johnson J."/>
            <person name="Kravitz S."/>
            <person name="Beeson K."/>
            <person name="Sutton G."/>
            <person name="Rogers Y.-H."/>
            <person name="Friedman R."/>
            <person name="Frazier M."/>
            <person name="Venter J.C."/>
        </authorList>
    </citation>
    <scope>NUCLEOTIDE SEQUENCE [LARGE SCALE GENOMIC DNA]</scope>
    <source>
        <strain evidence="4">ATCC 25650 / DSM 13394 / JCM 20685 / NBRC 16684 / NCIMB 2208 / IAM 12614 / B1</strain>
    </source>
</reference>
<name>A0NRR6_ROSAI</name>
<feature type="transmembrane region" description="Helical" evidence="1">
    <location>
        <begin position="184"/>
        <end position="202"/>
    </location>
</feature>
<dbReference type="eggNOG" id="COG0697">
    <property type="taxonomic scope" value="Bacteria"/>
</dbReference>
<dbReference type="OrthoDB" id="9814238at2"/>
<dbReference type="GO" id="GO:0016020">
    <property type="term" value="C:membrane"/>
    <property type="evidence" value="ECO:0007669"/>
    <property type="project" value="InterPro"/>
</dbReference>
<dbReference type="AlphaFoldDB" id="A0NRR6"/>
<evidence type="ECO:0000259" key="2">
    <source>
        <dbReference type="Pfam" id="PF00892"/>
    </source>
</evidence>
<feature type="transmembrane region" description="Helical" evidence="1">
    <location>
        <begin position="36"/>
        <end position="55"/>
    </location>
</feature>
<dbReference type="InterPro" id="IPR037185">
    <property type="entry name" value="EmrE-like"/>
</dbReference>
<evidence type="ECO:0000313" key="4">
    <source>
        <dbReference type="Proteomes" id="UP000004848"/>
    </source>
</evidence>
<feature type="domain" description="EamA" evidence="2">
    <location>
        <begin position="8"/>
        <end position="138"/>
    </location>
</feature>
<accession>A0NRR6</accession>
<dbReference type="GeneID" id="68846212"/>
<organism evidence="3 4">
    <name type="scientific">Roseibium aggregatum (strain ATCC 25650 / DSM 13394 / JCM 20685 / NBRC 16684 / NCIMB 2208 / IAM 12614 / B1)</name>
    <name type="common">Stappia aggregata</name>
    <dbReference type="NCBI Taxonomy" id="384765"/>
    <lineage>
        <taxon>Bacteria</taxon>
        <taxon>Pseudomonadati</taxon>
        <taxon>Pseudomonadota</taxon>
        <taxon>Alphaproteobacteria</taxon>
        <taxon>Hyphomicrobiales</taxon>
        <taxon>Stappiaceae</taxon>
        <taxon>Roseibium</taxon>
    </lineage>
</organism>
<proteinExistence type="predicted"/>